<dbReference type="Proteomes" id="UP000186559">
    <property type="component" value="Plasmid pTPRO6"/>
</dbReference>
<organism evidence="1 2">
    <name type="scientific">Salipiger profundus</name>
    <dbReference type="NCBI Taxonomy" id="1229727"/>
    <lineage>
        <taxon>Bacteria</taxon>
        <taxon>Pseudomonadati</taxon>
        <taxon>Pseudomonadota</taxon>
        <taxon>Alphaproteobacteria</taxon>
        <taxon>Rhodobacterales</taxon>
        <taxon>Roseobacteraceae</taxon>
        <taxon>Salipiger</taxon>
    </lineage>
</organism>
<gene>
    <name evidence="1" type="ORF">Ga0080559_TMP5256</name>
</gene>
<keyword evidence="2" id="KW-1185">Reference proteome</keyword>
<dbReference type="EMBL" id="CP014802">
    <property type="protein sequence ID" value="APX26356.1"/>
    <property type="molecule type" value="Genomic_DNA"/>
</dbReference>
<proteinExistence type="predicted"/>
<accession>A0A1U7DE58</accession>
<evidence type="ECO:0000313" key="1">
    <source>
        <dbReference type="EMBL" id="APX26356.1"/>
    </source>
</evidence>
<sequence>MNAQHLGGSAGQGAQIDLCERLKRQNETILAQNTALAMKQSEMRRLVEDLKARKAPAETPDTTALEAENARLSDALAQRAHELGVLTRKLEEARAEDPRTMAELRAELEELRGYTAGLEYTHLTVLTSTSWRLTRALRGLVRRLKGQPRPAPFAPRFLDYNG</sequence>
<dbReference type="RefSeq" id="WP_076625988.1">
    <property type="nucleotide sequence ID" value="NZ_BMEW01000010.1"/>
</dbReference>
<dbReference type="KEGG" id="tpro:Ga0080559_TMP5256"/>
<evidence type="ECO:0000313" key="2">
    <source>
        <dbReference type="Proteomes" id="UP000186559"/>
    </source>
</evidence>
<keyword evidence="1" id="KW-0614">Plasmid</keyword>
<protein>
    <submittedName>
        <fullName evidence="1">Uncharacterized protein</fullName>
    </submittedName>
</protein>
<dbReference type="AlphaFoldDB" id="A0A1U7DE58"/>
<reference evidence="1 2" key="1">
    <citation type="submission" date="2016-03" db="EMBL/GenBank/DDBJ databases">
        <title>Deep-sea bacteria in the southern Pacific.</title>
        <authorList>
            <person name="Tang K."/>
        </authorList>
    </citation>
    <scope>NUCLEOTIDE SEQUENCE [LARGE SCALE GENOMIC DNA]</scope>
    <source>
        <strain evidence="1 2">JLT2016</strain>
        <plasmid evidence="2">Plasmid ptpro6</plasmid>
    </source>
</reference>
<geneLocation type="plasmid" evidence="2">
    <name>ptpro6</name>
</geneLocation>
<name>A0A1U7DE58_9RHOB</name>